<keyword evidence="2" id="KW-0808">Transferase</keyword>
<dbReference type="SUPFAM" id="SSF51161">
    <property type="entry name" value="Trimeric LpxA-like enzymes"/>
    <property type="match status" value="1"/>
</dbReference>
<proteinExistence type="inferred from homology"/>
<keyword evidence="6" id="KW-1185">Reference proteome</keyword>
<evidence type="ECO:0000256" key="3">
    <source>
        <dbReference type="ARBA" id="ARBA00022737"/>
    </source>
</evidence>
<name>C3X9R0_OXAFO</name>
<dbReference type="EMBL" id="GG658170">
    <property type="protein sequence ID" value="EEO29936.1"/>
    <property type="molecule type" value="Genomic_DNA"/>
</dbReference>
<dbReference type="Gene3D" id="2.160.10.10">
    <property type="entry name" value="Hexapeptide repeat proteins"/>
    <property type="match status" value="1"/>
</dbReference>
<dbReference type="InterPro" id="IPR018357">
    <property type="entry name" value="Hexapep_transf_CS"/>
</dbReference>
<dbReference type="PROSITE" id="PS00101">
    <property type="entry name" value="HEXAPEP_TRANSFERASES"/>
    <property type="match status" value="1"/>
</dbReference>
<reference evidence="5 6" key="1">
    <citation type="submission" date="2009-02" db="EMBL/GenBank/DDBJ databases">
        <title>The Genome Sequence of Oxalobacter formigenes OXCC13.</title>
        <authorList>
            <consortium name="The Broad Institute Genome Sequencing Platform"/>
            <person name="Ward D."/>
            <person name="Young S.K."/>
            <person name="Kodira C.D."/>
            <person name="Zeng Q."/>
            <person name="Koehrsen M."/>
            <person name="Alvarado L."/>
            <person name="Berlin A."/>
            <person name="Borenstein D."/>
            <person name="Chen Z."/>
            <person name="Engels R."/>
            <person name="Freedman E."/>
            <person name="Gellesch M."/>
            <person name="Goldberg J."/>
            <person name="Griggs A."/>
            <person name="Gujja S."/>
            <person name="Heiman D."/>
            <person name="Hepburn T."/>
            <person name="Howarth C."/>
            <person name="Jen D."/>
            <person name="Larson L."/>
            <person name="Lewis B."/>
            <person name="Mehta T."/>
            <person name="Park D."/>
            <person name="Pearson M."/>
            <person name="Roberts A."/>
            <person name="Saif S."/>
            <person name="Shea T."/>
            <person name="Shenoy N."/>
            <person name="Sisk P."/>
            <person name="Stolte C."/>
            <person name="Sykes S."/>
            <person name="Walk T."/>
            <person name="White J."/>
            <person name="Yandava C."/>
            <person name="Allison M.J."/>
            <person name="Lander E."/>
            <person name="Nusbaum C."/>
            <person name="Galagan J."/>
            <person name="Birren B."/>
        </authorList>
    </citation>
    <scope>NUCLEOTIDE SEQUENCE [LARGE SCALE GENOMIC DNA]</scope>
    <source>
        <strain evidence="5 6">OXCC13</strain>
    </source>
</reference>
<keyword evidence="3" id="KW-0677">Repeat</keyword>
<dbReference type="RefSeq" id="WP_005880751.1">
    <property type="nucleotide sequence ID" value="NZ_CP019430.1"/>
</dbReference>
<dbReference type="InterPro" id="IPR001451">
    <property type="entry name" value="Hexapep"/>
</dbReference>
<dbReference type="Proteomes" id="UP000005089">
    <property type="component" value="Unassembled WGS sequence"/>
</dbReference>
<evidence type="ECO:0000256" key="4">
    <source>
        <dbReference type="ARBA" id="ARBA00023315"/>
    </source>
</evidence>
<dbReference type="GeneID" id="77135071"/>
<evidence type="ECO:0000313" key="5">
    <source>
        <dbReference type="EMBL" id="EEO29936.1"/>
    </source>
</evidence>
<organism evidence="5 6">
    <name type="scientific">Oxalobacter formigenes OXCC13</name>
    <dbReference type="NCBI Taxonomy" id="556269"/>
    <lineage>
        <taxon>Bacteria</taxon>
        <taxon>Pseudomonadati</taxon>
        <taxon>Pseudomonadota</taxon>
        <taxon>Betaproteobacteria</taxon>
        <taxon>Burkholderiales</taxon>
        <taxon>Oxalobacteraceae</taxon>
        <taxon>Oxalobacter</taxon>
    </lineage>
</organism>
<dbReference type="InterPro" id="IPR051159">
    <property type="entry name" value="Hexapeptide_acetyltransf"/>
</dbReference>
<gene>
    <name evidence="5" type="ORF">OFBG_00964</name>
</gene>
<protein>
    <submittedName>
        <fullName evidence="5">Putative nodulation protein L</fullName>
    </submittedName>
</protein>
<dbReference type="eggNOG" id="COG0110">
    <property type="taxonomic scope" value="Bacteria"/>
</dbReference>
<dbReference type="InterPro" id="IPR011004">
    <property type="entry name" value="Trimer_LpxA-like_sf"/>
</dbReference>
<evidence type="ECO:0000313" key="6">
    <source>
        <dbReference type="Proteomes" id="UP000005089"/>
    </source>
</evidence>
<comment type="similarity">
    <text evidence="1">Belongs to the transferase hexapeptide repeat family.</text>
</comment>
<evidence type="ECO:0000256" key="1">
    <source>
        <dbReference type="ARBA" id="ARBA00007274"/>
    </source>
</evidence>
<evidence type="ECO:0000256" key="2">
    <source>
        <dbReference type="ARBA" id="ARBA00022679"/>
    </source>
</evidence>
<sequence>MKDIFERSRSGEPVSIGDADYKEMQDALELARRITGEINTVYHTPVEVLNLLRRLGAKIDDTAEIRTPFYTDFGKFIEVGKNVFVNNACTFMDRGGIILEDEVKIGPRVNLITENHDLDPTKRRTLISNRIVVKRNVWIGAAATILPGVTIGENAVVAAGAVVTRDVPPNTIVAGVPAKVIKQIP</sequence>
<keyword evidence="4" id="KW-0012">Acyltransferase</keyword>
<dbReference type="HOGENOM" id="CLU_051638_3_4_4"/>
<accession>C3X9R0</accession>
<dbReference type="PANTHER" id="PTHR23416">
    <property type="entry name" value="SIALIC ACID SYNTHASE-RELATED"/>
    <property type="match status" value="1"/>
</dbReference>
<dbReference type="OrthoDB" id="8612290at2"/>
<dbReference type="AlphaFoldDB" id="C3X9R0"/>
<dbReference type="Pfam" id="PF00132">
    <property type="entry name" value="Hexapep"/>
    <property type="match status" value="1"/>
</dbReference>
<dbReference type="PANTHER" id="PTHR23416:SF23">
    <property type="entry name" value="ACETYLTRANSFERASE C18B11.09C-RELATED"/>
    <property type="match status" value="1"/>
</dbReference>
<dbReference type="GO" id="GO:0008374">
    <property type="term" value="F:O-acyltransferase activity"/>
    <property type="evidence" value="ECO:0007669"/>
    <property type="project" value="TreeGrafter"/>
</dbReference>